<reference evidence="7 8" key="1">
    <citation type="journal article" date="2012" name="J. Bacteriol.">
        <title>Complete genome sequence of the hyperthermophilic cellulolytic Crenarchaeon 'Thermogladius cellulolyticus' 1633.</title>
        <authorList>
            <person name="Mardanov A.V."/>
            <person name="Kochetkova T.V."/>
            <person name="Beletsky A.V."/>
            <person name="Bonch-Osmolovskaya E.A."/>
            <person name="Ravin N.V."/>
            <person name="Skryabin K.G."/>
        </authorList>
    </citation>
    <scope>NUCLEOTIDE SEQUENCE [LARGE SCALE GENOMIC DNA]</scope>
    <source>
        <strain evidence="8">DSM 22663 / VKM B-2946 / 1633</strain>
    </source>
</reference>
<dbReference type="PANTHER" id="PTHR42948">
    <property type="entry name" value="TRANSPORTER"/>
    <property type="match status" value="1"/>
</dbReference>
<dbReference type="HOGENOM" id="CLU_006855_3_3_2"/>
<evidence type="ECO:0000313" key="8">
    <source>
        <dbReference type="Proteomes" id="UP000005270"/>
    </source>
</evidence>
<evidence type="ECO:0000256" key="1">
    <source>
        <dbReference type="ARBA" id="ARBA00004141"/>
    </source>
</evidence>
<dbReference type="PRINTS" id="PR00176">
    <property type="entry name" value="NANEUSMPORT"/>
</dbReference>
<dbReference type="GeneID" id="13013379"/>
<accession>I3TFE5</accession>
<feature type="transmembrane region" description="Helical" evidence="6">
    <location>
        <begin position="418"/>
        <end position="439"/>
    </location>
</feature>
<proteinExistence type="predicted"/>
<evidence type="ECO:0000313" key="7">
    <source>
        <dbReference type="EMBL" id="AFK51483.1"/>
    </source>
</evidence>
<dbReference type="KEGG" id="thg:TCELL_1060"/>
<feature type="transmembrane region" description="Helical" evidence="6">
    <location>
        <begin position="12"/>
        <end position="33"/>
    </location>
</feature>
<dbReference type="Pfam" id="PF00209">
    <property type="entry name" value="SNF"/>
    <property type="match status" value="2"/>
</dbReference>
<feature type="transmembrane region" description="Helical" evidence="6">
    <location>
        <begin position="45"/>
        <end position="67"/>
    </location>
</feature>
<dbReference type="InParanoid" id="I3TFE5"/>
<evidence type="ECO:0000256" key="3">
    <source>
        <dbReference type="ARBA" id="ARBA00022692"/>
    </source>
</evidence>
<dbReference type="AlphaFoldDB" id="I3TFE5"/>
<dbReference type="OrthoDB" id="99721at2157"/>
<feature type="transmembrane region" description="Helical" evidence="6">
    <location>
        <begin position="334"/>
        <end position="365"/>
    </location>
</feature>
<keyword evidence="3 6" id="KW-0812">Transmembrane</keyword>
<keyword evidence="4 6" id="KW-1133">Transmembrane helix</keyword>
<feature type="transmembrane region" description="Helical" evidence="6">
    <location>
        <begin position="459"/>
        <end position="478"/>
    </location>
</feature>
<evidence type="ECO:0000256" key="5">
    <source>
        <dbReference type="ARBA" id="ARBA00023136"/>
    </source>
</evidence>
<protein>
    <submittedName>
        <fullName evidence="7">Na+ dependent transporter (SNF family)</fullName>
    </submittedName>
</protein>
<dbReference type="RefSeq" id="WP_014737733.1">
    <property type="nucleotide sequence ID" value="NC_017954.1"/>
</dbReference>
<feature type="transmembrane region" description="Helical" evidence="6">
    <location>
        <begin position="248"/>
        <end position="266"/>
    </location>
</feature>
<organism evidence="7 8">
    <name type="scientific">Thermogladius calderae (strain DSM 22663 / VKM B-2946 / 1633)</name>
    <dbReference type="NCBI Taxonomy" id="1184251"/>
    <lineage>
        <taxon>Archaea</taxon>
        <taxon>Thermoproteota</taxon>
        <taxon>Thermoprotei</taxon>
        <taxon>Desulfurococcales</taxon>
        <taxon>Desulfurococcaceae</taxon>
        <taxon>Thermogladius</taxon>
    </lineage>
</organism>
<comment type="subcellular location">
    <subcellularLocation>
        <location evidence="1">Membrane</location>
        <topology evidence="1">Multi-pass membrane protein</topology>
    </subcellularLocation>
</comment>
<dbReference type="eggNOG" id="arCOG04466">
    <property type="taxonomic scope" value="Archaea"/>
</dbReference>
<keyword evidence="2" id="KW-0813">Transport</keyword>
<feature type="transmembrane region" description="Helical" evidence="6">
    <location>
        <begin position="286"/>
        <end position="314"/>
    </location>
</feature>
<feature type="transmembrane region" description="Helical" evidence="6">
    <location>
        <begin position="498"/>
        <end position="521"/>
    </location>
</feature>
<sequence length="534" mass="58352">MSSEAIGPRETWGTRIGLILSMAGNAIGLGNFLRFPGRVALYGGGAYLIPYFVALTLLGLPIMWLEWSIGRYGGQYRAHWLAPMMYVVSKRRLGDKKAKIVAGIAGGLALSIAILLNAYYTNLLGWVSFWAGMCMTGKIVEVTEVKDSIGWLLQVIGNPVYNLLPWVFTLVMTGIIVAPGVSKGLERANLIMMPLLFLFSVVLLVTGLTWRTPVKPEWDSIKGFLWLWTPRFEKLGDPAAWLEGAGQIFFTLSLGIAGIIPTYASYIKREDDIALGALTTTALNEFAEVICGGTIAFTLGYAFGGVLPIGMVYVDKKSPFFLSMAVYPAFFGKLGAVGAVLGFMWYVLLWFAGVTSAIAIANVIVEMLQGFGWKRAQATAVSVLLFLVFGVFIALEGYMTKDYSWGPSTVYLDFTDFMVGSVMLVVTALFETIIAGMFLWPEGYEEVNRGGLIRVPKALWKYVLSIIAPIYLVAMLVWLPMSTRIETIIYQTGEPLTWLGPALAGLSAAFTVALFIVGFVLGVKSTKQFEKVAG</sequence>
<keyword evidence="8" id="KW-1185">Reference proteome</keyword>
<dbReference type="EMBL" id="CP003531">
    <property type="protein sequence ID" value="AFK51483.1"/>
    <property type="molecule type" value="Genomic_DNA"/>
</dbReference>
<dbReference type="InterPro" id="IPR000175">
    <property type="entry name" value="Na/ntran_symport"/>
</dbReference>
<dbReference type="STRING" id="1184251.TCELL_1060"/>
<dbReference type="GO" id="GO:0016020">
    <property type="term" value="C:membrane"/>
    <property type="evidence" value="ECO:0007669"/>
    <property type="project" value="UniProtKB-SubCell"/>
</dbReference>
<dbReference type="PANTHER" id="PTHR42948:SF1">
    <property type="entry name" value="TRANSPORTER"/>
    <property type="match status" value="1"/>
</dbReference>
<dbReference type="Proteomes" id="UP000005270">
    <property type="component" value="Chromosome"/>
</dbReference>
<evidence type="ECO:0000256" key="4">
    <source>
        <dbReference type="ARBA" id="ARBA00022989"/>
    </source>
</evidence>
<feature type="transmembrane region" description="Helical" evidence="6">
    <location>
        <begin position="377"/>
        <end position="398"/>
    </location>
</feature>
<gene>
    <name evidence="7" type="ordered locus">TCELL_1060</name>
</gene>
<dbReference type="InterPro" id="IPR037272">
    <property type="entry name" value="SNS_sf"/>
</dbReference>
<evidence type="ECO:0000256" key="6">
    <source>
        <dbReference type="SAM" id="Phobius"/>
    </source>
</evidence>
<keyword evidence="5 6" id="KW-0472">Membrane</keyword>
<feature type="transmembrane region" description="Helical" evidence="6">
    <location>
        <begin position="160"/>
        <end position="178"/>
    </location>
</feature>
<name>I3TFE5_THEC1</name>
<dbReference type="SUPFAM" id="SSF161070">
    <property type="entry name" value="SNF-like"/>
    <property type="match status" value="1"/>
</dbReference>
<feature type="transmembrane region" description="Helical" evidence="6">
    <location>
        <begin position="100"/>
        <end position="120"/>
    </location>
</feature>
<feature type="transmembrane region" description="Helical" evidence="6">
    <location>
        <begin position="190"/>
        <end position="210"/>
    </location>
</feature>
<evidence type="ECO:0000256" key="2">
    <source>
        <dbReference type="ARBA" id="ARBA00022448"/>
    </source>
</evidence>
<dbReference type="PROSITE" id="PS50267">
    <property type="entry name" value="NA_NEUROTRAN_SYMP_3"/>
    <property type="match status" value="1"/>
</dbReference>